<dbReference type="InterPro" id="IPR027476">
    <property type="entry name" value="DppA_N"/>
</dbReference>
<dbReference type="InterPro" id="IPR036177">
    <property type="entry name" value="Peptidase_M55_sf"/>
</dbReference>
<dbReference type="EC" id="3.4.11.-" evidence="3"/>
<dbReference type="RefSeq" id="WP_055342326.1">
    <property type="nucleotide sequence ID" value="NZ_CDNI01000003.1"/>
</dbReference>
<dbReference type="GO" id="GO:0004177">
    <property type="term" value="F:aminopeptidase activity"/>
    <property type="evidence" value="ECO:0007669"/>
    <property type="project" value="UniProtKB-KW"/>
</dbReference>
<dbReference type="OrthoDB" id="9785420at2"/>
<evidence type="ECO:0000256" key="1">
    <source>
        <dbReference type="PIRSR" id="PIRSR015853-1"/>
    </source>
</evidence>
<keyword evidence="3" id="KW-0031">Aminopeptidase</keyword>
<reference evidence="3 4" key="1">
    <citation type="submission" date="2015-01" db="EMBL/GenBank/DDBJ databases">
        <authorList>
            <person name="Aslett A.Martin."/>
            <person name="De Silva Nishadi"/>
        </authorList>
    </citation>
    <scope>NUCLEOTIDE SEQUENCE [LARGE SCALE GENOMIC DNA]</scope>
    <source>
        <strain evidence="3 4">R28058</strain>
    </source>
</reference>
<dbReference type="SUPFAM" id="SSF63992">
    <property type="entry name" value="Dipeptide transport protein"/>
    <property type="match status" value="1"/>
</dbReference>
<keyword evidence="3" id="KW-0645">Protease</keyword>
<dbReference type="PIRSF" id="PIRSF015853">
    <property type="entry name" value="Pep_DppA"/>
    <property type="match status" value="1"/>
</dbReference>
<gene>
    <name evidence="3" type="primary">dppA_2</name>
    <name evidence="3" type="ORF">R28058_20931</name>
</gene>
<feature type="binding site" evidence="2">
    <location>
        <position position="8"/>
    </location>
    <ligand>
        <name>Zn(2+)</name>
        <dbReference type="ChEBI" id="CHEBI:29105"/>
        <label>1</label>
    </ligand>
</feature>
<name>A0A0C7R662_PARSO</name>
<feature type="active site" description="Nucleophile" evidence="1">
    <location>
        <position position="117"/>
    </location>
</feature>
<organism evidence="3 4">
    <name type="scientific">Paraclostridium sordellii</name>
    <name type="common">Clostridium sordellii</name>
    <dbReference type="NCBI Taxonomy" id="1505"/>
    <lineage>
        <taxon>Bacteria</taxon>
        <taxon>Bacillati</taxon>
        <taxon>Bacillota</taxon>
        <taxon>Clostridia</taxon>
        <taxon>Peptostreptococcales</taxon>
        <taxon>Peptostreptococcaceae</taxon>
        <taxon>Paraclostridium</taxon>
    </lineage>
</organism>
<feature type="binding site" evidence="2">
    <location>
        <position position="105"/>
    </location>
    <ligand>
        <name>Zn(2+)</name>
        <dbReference type="ChEBI" id="CHEBI:29105"/>
        <label>2</label>
    </ligand>
</feature>
<evidence type="ECO:0000256" key="2">
    <source>
        <dbReference type="PIRSR" id="PIRSR015853-2"/>
    </source>
</evidence>
<dbReference type="InterPro" id="IPR007035">
    <property type="entry name" value="Peptidase_M55"/>
</dbReference>
<dbReference type="Gene3D" id="3.40.50.10780">
    <property type="entry name" value="Dipeptide transport protein"/>
    <property type="match status" value="1"/>
</dbReference>
<feature type="binding site" evidence="2">
    <location>
        <position position="136"/>
    </location>
    <ligand>
        <name>Zn(2+)</name>
        <dbReference type="ChEBI" id="CHEBI:29105"/>
        <label>2</label>
    </ligand>
</feature>
<proteinExistence type="predicted"/>
<feature type="binding site" evidence="2">
    <location>
        <position position="8"/>
    </location>
    <ligand>
        <name>Zn(2+)</name>
        <dbReference type="ChEBI" id="CHEBI:29105"/>
        <label>2</label>
    </ligand>
</feature>
<dbReference type="GO" id="GO:0046872">
    <property type="term" value="F:metal ion binding"/>
    <property type="evidence" value="ECO:0007669"/>
    <property type="project" value="UniProtKB-KW"/>
</dbReference>
<dbReference type="Gene3D" id="3.30.1360.130">
    <property type="entry name" value="Dipeptide transport protein"/>
    <property type="match status" value="1"/>
</dbReference>
<dbReference type="Proteomes" id="UP000049127">
    <property type="component" value="Unassembled WGS sequence"/>
</dbReference>
<sequence length="266" mass="29473">MKIFISADIEGTCGIVNVDETNINSEFCMYHRIQMTKEVKAACDGATAAGCNYILVKDAHASARNIIPDMLPTNANIMRGWTGDPLSMMSGLDSSFDACIFIGYHSGATVSGNPLSHTKNGRAYDYIKINDELANEFVINSYTASYYNVPVIFISGDEMLCNNSKKLNKNIHTVSVSKGVGAATIAIHPELAIKNIESEVKKALCCDLSKCIVKLPDSFNLEIRYKNHKDAYRASFYPNVILKDSQTISFKTNDYFELLRMLLFSI</sequence>
<dbReference type="EMBL" id="CEKZ01000003">
    <property type="protein sequence ID" value="CEQ04360.1"/>
    <property type="molecule type" value="Genomic_DNA"/>
</dbReference>
<evidence type="ECO:0000313" key="4">
    <source>
        <dbReference type="Proteomes" id="UP000049127"/>
    </source>
</evidence>
<protein>
    <submittedName>
        <fullName evidence="3">Amino acid amidase</fullName>
        <ecNumber evidence="3">3.4.11.-</ecNumber>
    </submittedName>
</protein>
<feature type="binding site" evidence="2">
    <location>
        <position position="60"/>
    </location>
    <ligand>
        <name>Zn(2+)</name>
        <dbReference type="ChEBI" id="CHEBI:29105"/>
        <label>2</label>
    </ligand>
</feature>
<dbReference type="Pfam" id="PF04951">
    <property type="entry name" value="Peptidase_M55"/>
    <property type="match status" value="1"/>
</dbReference>
<accession>A0A0C7R662</accession>
<keyword evidence="2" id="KW-0862">Zinc</keyword>
<feature type="binding site" evidence="2">
    <location>
        <position position="10"/>
    </location>
    <ligand>
        <name>Zn(2+)</name>
        <dbReference type="ChEBI" id="CHEBI:29105"/>
        <label>1</label>
    </ligand>
</feature>
<evidence type="ECO:0000313" key="3">
    <source>
        <dbReference type="EMBL" id="CEQ04360.1"/>
    </source>
</evidence>
<dbReference type="CDD" id="cd08770">
    <property type="entry name" value="DAP_dppA_3"/>
    <property type="match status" value="1"/>
</dbReference>
<dbReference type="AlphaFoldDB" id="A0A0C7R662"/>
<keyword evidence="2" id="KW-0479">Metal-binding</keyword>
<keyword evidence="3" id="KW-0378">Hydrolase</keyword>